<dbReference type="InterPro" id="IPR018247">
    <property type="entry name" value="EF_Hand_1_Ca_BS"/>
</dbReference>
<dbReference type="InterPro" id="IPR027359">
    <property type="entry name" value="Volt_channel_dom_sf"/>
</dbReference>
<dbReference type="EMBL" id="HBIB01018988">
    <property type="protein sequence ID" value="CAE0250167.1"/>
    <property type="molecule type" value="Transcribed_RNA"/>
</dbReference>
<evidence type="ECO:0000256" key="12">
    <source>
        <dbReference type="SAM" id="MobiDB-lite"/>
    </source>
</evidence>
<keyword evidence="2" id="KW-0813">Transport</keyword>
<evidence type="ECO:0000256" key="7">
    <source>
        <dbReference type="ARBA" id="ARBA00022958"/>
    </source>
</evidence>
<feature type="transmembrane region" description="Helical" evidence="13">
    <location>
        <begin position="215"/>
        <end position="239"/>
    </location>
</feature>
<feature type="transmembrane region" description="Helical" evidence="13">
    <location>
        <begin position="286"/>
        <end position="304"/>
    </location>
</feature>
<name>A0A7S3D8V5_9EUKA</name>
<keyword evidence="7" id="KW-0630">Potassium</keyword>
<feature type="region of interest" description="Disordered" evidence="12">
    <location>
        <begin position="602"/>
        <end position="624"/>
    </location>
</feature>
<dbReference type="InterPro" id="IPR005821">
    <property type="entry name" value="Ion_trans_dom"/>
</dbReference>
<dbReference type="InterPro" id="IPR028325">
    <property type="entry name" value="VG_K_chnl"/>
</dbReference>
<keyword evidence="4 13" id="KW-0812">Transmembrane</keyword>
<keyword evidence="3" id="KW-0633">Potassium transport</keyword>
<evidence type="ECO:0000256" key="10">
    <source>
        <dbReference type="ARBA" id="ARBA00023136"/>
    </source>
</evidence>
<keyword evidence="8 13" id="KW-1133">Transmembrane helix</keyword>
<dbReference type="PANTHER" id="PTHR11537:SF254">
    <property type="entry name" value="POTASSIUM VOLTAGE-GATED CHANNEL PROTEIN SHAB"/>
    <property type="match status" value="1"/>
</dbReference>
<dbReference type="PROSITE" id="PS00018">
    <property type="entry name" value="EF_HAND_1"/>
    <property type="match status" value="1"/>
</dbReference>
<feature type="transmembrane region" description="Helical" evidence="13">
    <location>
        <begin position="251"/>
        <end position="271"/>
    </location>
</feature>
<dbReference type="PANTHER" id="PTHR11537">
    <property type="entry name" value="VOLTAGE-GATED POTASSIUM CHANNEL"/>
    <property type="match status" value="1"/>
</dbReference>
<dbReference type="PROSITE" id="PS50222">
    <property type="entry name" value="EF_HAND_2"/>
    <property type="match status" value="1"/>
</dbReference>
<gene>
    <name evidence="15" type="ORF">PBIL07802_LOCUS12367</name>
</gene>
<dbReference type="GO" id="GO:0008076">
    <property type="term" value="C:voltage-gated potassium channel complex"/>
    <property type="evidence" value="ECO:0007669"/>
    <property type="project" value="InterPro"/>
</dbReference>
<organism evidence="15">
    <name type="scientific">Palpitomonas bilix</name>
    <dbReference type="NCBI Taxonomy" id="652834"/>
    <lineage>
        <taxon>Eukaryota</taxon>
        <taxon>Eukaryota incertae sedis</taxon>
    </lineage>
</organism>
<evidence type="ECO:0000256" key="3">
    <source>
        <dbReference type="ARBA" id="ARBA00022538"/>
    </source>
</evidence>
<evidence type="ECO:0000256" key="13">
    <source>
        <dbReference type="SAM" id="Phobius"/>
    </source>
</evidence>
<keyword evidence="10 13" id="KW-0472">Membrane</keyword>
<feature type="transmembrane region" description="Helical" evidence="13">
    <location>
        <begin position="352"/>
        <end position="373"/>
    </location>
</feature>
<feature type="region of interest" description="Disordered" evidence="12">
    <location>
        <begin position="25"/>
        <end position="115"/>
    </location>
</feature>
<evidence type="ECO:0000256" key="11">
    <source>
        <dbReference type="ARBA" id="ARBA00023303"/>
    </source>
</evidence>
<dbReference type="AlphaFoldDB" id="A0A7S3D8V5"/>
<proteinExistence type="predicted"/>
<keyword evidence="6" id="KW-0851">Voltage-gated channel</keyword>
<keyword evidence="5" id="KW-0631">Potassium channel</keyword>
<dbReference type="Gene3D" id="1.10.287.70">
    <property type="match status" value="1"/>
</dbReference>
<dbReference type="PRINTS" id="PR00169">
    <property type="entry name" value="KCHANNEL"/>
</dbReference>
<comment type="subcellular location">
    <subcellularLocation>
        <location evidence="1">Membrane</location>
        <topology evidence="1">Multi-pass membrane protein</topology>
    </subcellularLocation>
</comment>
<dbReference type="InterPro" id="IPR002048">
    <property type="entry name" value="EF_hand_dom"/>
</dbReference>
<feature type="transmembrane region" description="Helical" evidence="13">
    <location>
        <begin position="400"/>
        <end position="422"/>
    </location>
</feature>
<evidence type="ECO:0000256" key="2">
    <source>
        <dbReference type="ARBA" id="ARBA00022448"/>
    </source>
</evidence>
<protein>
    <recommendedName>
        <fullName evidence="14">EF-hand domain-containing protein</fullName>
    </recommendedName>
</protein>
<sequence length="732" mass="81424">MGSVADRLNAIVAEASLEEYEKSLNEARKSGSVPIGKPKKGVSFESRYNDSEHKGQVKNGRRGSLGDKGSDSGKKGAPKLKRMSSPAMLEQALSQEREDVKSEDEVEPDRAKGPRKYRVHSFTAGDAIELAGSHEKGCGEEEESRGKKMKRARVRPEFLSTIERERKRQIEEAKKKRASLFFVSRAITKAKSLRKREKIRKLLWLFLSEPDSSPYAYVFSIISMIIIFVSTLSFCLETVPEIIITGGKAPLFIIETSCIAFFTLELLLRFSSAKSHKLFCKSPSNLIDLMAIAPYYIELVLFFSKIEASSLSSIGIIRAIRIFRVFRVLKVTRHSMSLTVFAVFIKNTVSELAMLVVLVFLATLIFSALMYYIESDTIVVPEAFNNTTEFYIALPETNEAIIFSSIPSTFWWCIVTLTTVGYGDVVPKSVLGKILASAIMLFGMVLLALPVAIIGSNFGRHLMMESSIKKEIKSFQMKIASVFEDDAAKLDRKQLEVLLNDSWIGRAIFRGKKVDDILDMFDEDGDNQLNGEEMIEFTNYVQRKQKEIENQVMGASDRRSSIIGHIKGIVSDEKRNSQVGEKGFASSKDMMTTHNGLLSASNNNLPADASKNGIGGPHKRGRTRSIVGLPRLSESSKEDELEDVKLEVPNVGKSYGLGGVAGQEAGKSRLRLNANGGFELSESPPDSPRISRHSDIGSKLARLEARLDNIESNQLARISNYLEIIIKHINDK</sequence>
<dbReference type="SUPFAM" id="SSF81324">
    <property type="entry name" value="Voltage-gated potassium channels"/>
    <property type="match status" value="1"/>
</dbReference>
<dbReference type="Gene3D" id="1.20.120.350">
    <property type="entry name" value="Voltage-gated potassium channels. Chain C"/>
    <property type="match status" value="1"/>
</dbReference>
<keyword evidence="9" id="KW-0406">Ion transport</keyword>
<reference evidence="15" key="1">
    <citation type="submission" date="2021-01" db="EMBL/GenBank/DDBJ databases">
        <authorList>
            <person name="Corre E."/>
            <person name="Pelletier E."/>
            <person name="Niang G."/>
            <person name="Scheremetjew M."/>
            <person name="Finn R."/>
            <person name="Kale V."/>
            <person name="Holt S."/>
            <person name="Cochrane G."/>
            <person name="Meng A."/>
            <person name="Brown T."/>
            <person name="Cohen L."/>
        </authorList>
    </citation>
    <scope>NUCLEOTIDE SEQUENCE</scope>
    <source>
        <strain evidence="15">NIES-2562</strain>
    </source>
</reference>
<keyword evidence="11" id="KW-0407">Ion channel</keyword>
<evidence type="ECO:0000313" key="15">
    <source>
        <dbReference type="EMBL" id="CAE0250167.1"/>
    </source>
</evidence>
<evidence type="ECO:0000256" key="9">
    <source>
        <dbReference type="ARBA" id="ARBA00023065"/>
    </source>
</evidence>
<evidence type="ECO:0000256" key="8">
    <source>
        <dbReference type="ARBA" id="ARBA00022989"/>
    </source>
</evidence>
<feature type="transmembrane region" description="Helical" evidence="13">
    <location>
        <begin position="434"/>
        <end position="454"/>
    </location>
</feature>
<dbReference type="GO" id="GO:0005509">
    <property type="term" value="F:calcium ion binding"/>
    <property type="evidence" value="ECO:0007669"/>
    <property type="project" value="InterPro"/>
</dbReference>
<evidence type="ECO:0000259" key="14">
    <source>
        <dbReference type="PROSITE" id="PS50222"/>
    </source>
</evidence>
<evidence type="ECO:0000256" key="5">
    <source>
        <dbReference type="ARBA" id="ARBA00022826"/>
    </source>
</evidence>
<dbReference type="GO" id="GO:0005249">
    <property type="term" value="F:voltage-gated potassium channel activity"/>
    <property type="evidence" value="ECO:0007669"/>
    <property type="project" value="InterPro"/>
</dbReference>
<accession>A0A7S3D8V5</accession>
<feature type="domain" description="EF-hand" evidence="14">
    <location>
        <begin position="509"/>
        <end position="544"/>
    </location>
</feature>
<evidence type="ECO:0000256" key="1">
    <source>
        <dbReference type="ARBA" id="ARBA00004141"/>
    </source>
</evidence>
<dbReference type="GO" id="GO:0001508">
    <property type="term" value="P:action potential"/>
    <property type="evidence" value="ECO:0007669"/>
    <property type="project" value="TreeGrafter"/>
</dbReference>
<feature type="compositionally biased region" description="Basic and acidic residues" evidence="12">
    <location>
        <begin position="64"/>
        <end position="74"/>
    </location>
</feature>
<dbReference type="Pfam" id="PF00520">
    <property type="entry name" value="Ion_trans"/>
    <property type="match status" value="1"/>
</dbReference>
<evidence type="ECO:0000256" key="4">
    <source>
        <dbReference type="ARBA" id="ARBA00022692"/>
    </source>
</evidence>
<evidence type="ECO:0000256" key="6">
    <source>
        <dbReference type="ARBA" id="ARBA00022882"/>
    </source>
</evidence>